<gene>
    <name evidence="2" type="ORF">QT716_16000</name>
</gene>
<keyword evidence="3" id="KW-1185">Reference proteome</keyword>
<dbReference type="Proteomes" id="UP001280629">
    <property type="component" value="Unassembled WGS sequence"/>
</dbReference>
<organism evidence="2 3">
    <name type="scientific">Sporosarcina aquimarina</name>
    <dbReference type="NCBI Taxonomy" id="114975"/>
    <lineage>
        <taxon>Bacteria</taxon>
        <taxon>Bacillati</taxon>
        <taxon>Bacillota</taxon>
        <taxon>Bacilli</taxon>
        <taxon>Bacillales</taxon>
        <taxon>Caryophanaceae</taxon>
        <taxon>Sporosarcina</taxon>
    </lineage>
</organism>
<protein>
    <recommendedName>
        <fullName evidence="4">Glycogen biosynthesis protein GlgD</fullName>
    </recommendedName>
</protein>
<dbReference type="RefSeq" id="WP_317937192.1">
    <property type="nucleotide sequence ID" value="NZ_JAUBDH010000018.1"/>
</dbReference>
<evidence type="ECO:0008006" key="4">
    <source>
        <dbReference type="Google" id="ProtNLM"/>
    </source>
</evidence>
<evidence type="ECO:0000256" key="1">
    <source>
        <dbReference type="SAM" id="MobiDB-lite"/>
    </source>
</evidence>
<reference evidence="2 3" key="1">
    <citation type="submission" date="2023-06" db="EMBL/GenBank/DDBJ databases">
        <title>Sporosarcina sp. nov., isolated from Korean traditional fermented seafood 'Jeotgal'.</title>
        <authorList>
            <person name="Yang A.-I."/>
            <person name="Shin N.-R."/>
        </authorList>
    </citation>
    <scope>NUCLEOTIDE SEQUENCE [LARGE SCALE GENOMIC DNA]</scope>
    <source>
        <strain evidence="2 3">KCTC3840</strain>
    </source>
</reference>
<evidence type="ECO:0000313" key="3">
    <source>
        <dbReference type="Proteomes" id="UP001280629"/>
    </source>
</evidence>
<comment type="caution">
    <text evidence="2">The sequence shown here is derived from an EMBL/GenBank/DDBJ whole genome shotgun (WGS) entry which is preliminary data.</text>
</comment>
<dbReference type="EMBL" id="JAUBDH010000018">
    <property type="protein sequence ID" value="MDW0111525.1"/>
    <property type="molecule type" value="Genomic_DNA"/>
</dbReference>
<evidence type="ECO:0000313" key="2">
    <source>
        <dbReference type="EMBL" id="MDW0111525.1"/>
    </source>
</evidence>
<feature type="region of interest" description="Disordered" evidence="1">
    <location>
        <begin position="1"/>
        <end position="50"/>
    </location>
</feature>
<sequence>MAVKDNNKNKKNFSYEKPGFNDPKRQKSSLDKPSFVHEEPPAQPKVKPKK</sequence>
<feature type="compositionally biased region" description="Basic and acidic residues" evidence="1">
    <location>
        <begin position="22"/>
        <end position="40"/>
    </location>
</feature>
<accession>A0ABU4G3H5</accession>
<name>A0ABU4G3H5_9BACL</name>
<proteinExistence type="predicted"/>